<dbReference type="InterPro" id="IPR005467">
    <property type="entry name" value="His_kinase_dom"/>
</dbReference>
<dbReference type="SMART" id="SM00388">
    <property type="entry name" value="HisKA"/>
    <property type="match status" value="1"/>
</dbReference>
<dbReference type="InterPro" id="IPR036890">
    <property type="entry name" value="HATPase_C_sf"/>
</dbReference>
<dbReference type="CDD" id="cd00082">
    <property type="entry name" value="HisKA"/>
    <property type="match status" value="1"/>
</dbReference>
<dbReference type="AlphaFoldDB" id="A0A8I0MY67"/>
<dbReference type="PANTHER" id="PTHR45453">
    <property type="entry name" value="PHOSPHATE REGULON SENSOR PROTEIN PHOR"/>
    <property type="match status" value="1"/>
</dbReference>
<name>A0A8I0MY67_9GAMM</name>
<dbReference type="GO" id="GO:0000155">
    <property type="term" value="F:phosphorelay sensor kinase activity"/>
    <property type="evidence" value="ECO:0007669"/>
    <property type="project" value="InterPro"/>
</dbReference>
<evidence type="ECO:0000256" key="1">
    <source>
        <dbReference type="ARBA" id="ARBA00000085"/>
    </source>
</evidence>
<proteinExistence type="predicted"/>
<sequence length="424" mass="47914">MSQSEQSRQQTEMLELIEEAVELYHSDGLESLVEVFELAENETWTKEEAQEHWQEEGWLMALYQKDVTIAGGDIGFERANTANPQLQTEIDETAQHIFYQAQQINDGLYLHLWQRLDHDVVIAQDARKQFIVWLAIFCWLPPLLIFVYFRQMQGNTITKLSQQLSLVAKAPELHRTVAKSDDPQLLQLCSVINTMLDEITKLHHNIKTMSVGVAHDLKTPLTRVANRLQSMGQDIDDPVQLAVHLEKACEELEKIISTFNNLIRLNSIESGKYQQGFKQIDLSTLLLDLTDSFTPVFEDVEKTLSVSILPNISCYGDADLLAQLVCNLLENALEYTNPRASVWIRLQSHSSGVLLQIGDNGPGIATSDQAHIFERFYRADTSRSSSGNGLGLSIVKAICDIHEARIYLLEDQPGAVFNIEVPTH</sequence>
<comment type="catalytic activity">
    <reaction evidence="1">
        <text>ATP + protein L-histidine = ADP + protein N-phospho-L-histidine.</text>
        <dbReference type="EC" id="2.7.13.3"/>
    </reaction>
</comment>
<evidence type="ECO:0000259" key="8">
    <source>
        <dbReference type="PROSITE" id="PS50109"/>
    </source>
</evidence>
<dbReference type="InterPro" id="IPR003661">
    <property type="entry name" value="HisK_dim/P_dom"/>
</dbReference>
<dbReference type="Pfam" id="PF02518">
    <property type="entry name" value="HATPase_c"/>
    <property type="match status" value="1"/>
</dbReference>
<reference evidence="9 10" key="1">
    <citation type="submission" date="2015-06" db="EMBL/GenBank/DDBJ databases">
        <title>Genome sequence of Pseudoalteromonas peptidolytica.</title>
        <authorList>
            <person name="Xie B.-B."/>
            <person name="Rong J.-C."/>
            <person name="Qin Q.-L."/>
            <person name="Zhang Y.-Z."/>
        </authorList>
    </citation>
    <scope>NUCLEOTIDE SEQUENCE [LARGE SCALE GENOMIC DNA]</scope>
    <source>
        <strain evidence="9 10">F12-50-A1</strain>
    </source>
</reference>
<dbReference type="PANTHER" id="PTHR45453:SF1">
    <property type="entry name" value="PHOSPHATE REGULON SENSOR PROTEIN PHOR"/>
    <property type="match status" value="1"/>
</dbReference>
<dbReference type="InterPro" id="IPR003594">
    <property type="entry name" value="HATPase_dom"/>
</dbReference>
<comment type="caution">
    <text evidence="9">The sequence shown here is derived from an EMBL/GenBank/DDBJ whole genome shotgun (WGS) entry which is preliminary data.</text>
</comment>
<dbReference type="SUPFAM" id="SSF47384">
    <property type="entry name" value="Homodimeric domain of signal transducing histidine kinase"/>
    <property type="match status" value="1"/>
</dbReference>
<keyword evidence="4" id="KW-0808">Transferase</keyword>
<dbReference type="EC" id="2.7.13.3" evidence="2"/>
<dbReference type="InterPro" id="IPR036097">
    <property type="entry name" value="HisK_dim/P_sf"/>
</dbReference>
<protein>
    <recommendedName>
        <fullName evidence="2">histidine kinase</fullName>
        <ecNumber evidence="2">2.7.13.3</ecNumber>
    </recommendedName>
</protein>
<dbReference type="CDD" id="cd00075">
    <property type="entry name" value="HATPase"/>
    <property type="match status" value="1"/>
</dbReference>
<gene>
    <name evidence="9" type="ORF">PPEP_a2191</name>
</gene>
<evidence type="ECO:0000256" key="4">
    <source>
        <dbReference type="ARBA" id="ARBA00022679"/>
    </source>
</evidence>
<evidence type="ECO:0000256" key="3">
    <source>
        <dbReference type="ARBA" id="ARBA00022553"/>
    </source>
</evidence>
<dbReference type="PROSITE" id="PS50109">
    <property type="entry name" value="HIS_KIN"/>
    <property type="match status" value="1"/>
</dbReference>
<dbReference type="EMBL" id="AQHF01000026">
    <property type="protein sequence ID" value="MBE0347678.1"/>
    <property type="molecule type" value="Genomic_DNA"/>
</dbReference>
<dbReference type="Pfam" id="PF00512">
    <property type="entry name" value="HisKA"/>
    <property type="match status" value="1"/>
</dbReference>
<keyword evidence="7" id="KW-0472">Membrane</keyword>
<evidence type="ECO:0000256" key="6">
    <source>
        <dbReference type="ARBA" id="ARBA00023012"/>
    </source>
</evidence>
<dbReference type="GO" id="GO:0005886">
    <property type="term" value="C:plasma membrane"/>
    <property type="evidence" value="ECO:0007669"/>
    <property type="project" value="TreeGrafter"/>
</dbReference>
<keyword evidence="7" id="KW-0812">Transmembrane</keyword>
<evidence type="ECO:0000313" key="10">
    <source>
        <dbReference type="Proteomes" id="UP000660708"/>
    </source>
</evidence>
<evidence type="ECO:0000256" key="5">
    <source>
        <dbReference type="ARBA" id="ARBA00022777"/>
    </source>
</evidence>
<keyword evidence="3" id="KW-0597">Phosphoprotein</keyword>
<dbReference type="GO" id="GO:0016036">
    <property type="term" value="P:cellular response to phosphate starvation"/>
    <property type="evidence" value="ECO:0007669"/>
    <property type="project" value="TreeGrafter"/>
</dbReference>
<dbReference type="InterPro" id="IPR050351">
    <property type="entry name" value="BphY/WalK/GraS-like"/>
</dbReference>
<evidence type="ECO:0000256" key="7">
    <source>
        <dbReference type="SAM" id="Phobius"/>
    </source>
</evidence>
<accession>A0A8I0MY67</accession>
<keyword evidence="5" id="KW-0418">Kinase</keyword>
<evidence type="ECO:0000313" key="9">
    <source>
        <dbReference type="EMBL" id="MBE0347678.1"/>
    </source>
</evidence>
<evidence type="ECO:0000256" key="2">
    <source>
        <dbReference type="ARBA" id="ARBA00012438"/>
    </source>
</evidence>
<feature type="domain" description="Histidine kinase" evidence="8">
    <location>
        <begin position="212"/>
        <end position="424"/>
    </location>
</feature>
<dbReference type="Gene3D" id="1.10.287.130">
    <property type="match status" value="1"/>
</dbReference>
<dbReference type="InterPro" id="IPR004358">
    <property type="entry name" value="Sig_transdc_His_kin-like_C"/>
</dbReference>
<dbReference type="Proteomes" id="UP000660708">
    <property type="component" value="Unassembled WGS sequence"/>
</dbReference>
<dbReference type="GO" id="GO:0004721">
    <property type="term" value="F:phosphoprotein phosphatase activity"/>
    <property type="evidence" value="ECO:0007669"/>
    <property type="project" value="TreeGrafter"/>
</dbReference>
<keyword evidence="10" id="KW-1185">Reference proteome</keyword>
<dbReference type="PRINTS" id="PR00344">
    <property type="entry name" value="BCTRLSENSOR"/>
</dbReference>
<feature type="transmembrane region" description="Helical" evidence="7">
    <location>
        <begin position="130"/>
        <end position="149"/>
    </location>
</feature>
<dbReference type="SUPFAM" id="SSF55874">
    <property type="entry name" value="ATPase domain of HSP90 chaperone/DNA topoisomerase II/histidine kinase"/>
    <property type="match status" value="1"/>
</dbReference>
<organism evidence="9 10">
    <name type="scientific">Pseudoalteromonas peptidolytica F12-50-A1</name>
    <dbReference type="NCBI Taxonomy" id="1315280"/>
    <lineage>
        <taxon>Bacteria</taxon>
        <taxon>Pseudomonadati</taxon>
        <taxon>Pseudomonadota</taxon>
        <taxon>Gammaproteobacteria</taxon>
        <taxon>Alteromonadales</taxon>
        <taxon>Pseudoalteromonadaceae</taxon>
        <taxon>Pseudoalteromonas</taxon>
    </lineage>
</organism>
<keyword evidence="7" id="KW-1133">Transmembrane helix</keyword>
<dbReference type="Gene3D" id="3.30.565.10">
    <property type="entry name" value="Histidine kinase-like ATPase, C-terminal domain"/>
    <property type="match status" value="1"/>
</dbReference>
<keyword evidence="6" id="KW-0902">Two-component regulatory system</keyword>
<dbReference type="SMART" id="SM00387">
    <property type="entry name" value="HATPase_c"/>
    <property type="match status" value="1"/>
</dbReference>